<dbReference type="Proteomes" id="UP000597444">
    <property type="component" value="Unassembled WGS sequence"/>
</dbReference>
<keyword evidence="4" id="KW-1185">Reference proteome</keyword>
<dbReference type="PANTHER" id="PTHR31131:SF6">
    <property type="entry name" value="CASTOR ACT DOMAIN-CONTAINING PROTEIN"/>
    <property type="match status" value="1"/>
</dbReference>
<dbReference type="InterPro" id="IPR016540">
    <property type="entry name" value="UCP008459"/>
</dbReference>
<reference evidence="3" key="1">
    <citation type="submission" date="2020-10" db="EMBL/GenBank/DDBJ databases">
        <title>Taxonomic study of unclassified bacteria belonging to the class Ktedonobacteria.</title>
        <authorList>
            <person name="Yabe S."/>
            <person name="Wang C.M."/>
            <person name="Zheng Y."/>
            <person name="Sakai Y."/>
            <person name="Cavaletti L."/>
            <person name="Monciardini P."/>
            <person name="Donadio S."/>
        </authorList>
    </citation>
    <scope>NUCLEOTIDE SEQUENCE</scope>
    <source>
        <strain evidence="3">ID150040</strain>
    </source>
</reference>
<dbReference type="PANTHER" id="PTHR31131">
    <property type="entry name" value="CHROMOSOME 1, WHOLE GENOME SHOTGUN SEQUENCE"/>
    <property type="match status" value="1"/>
</dbReference>
<evidence type="ECO:0000313" key="3">
    <source>
        <dbReference type="EMBL" id="GHO93231.1"/>
    </source>
</evidence>
<evidence type="ECO:0000259" key="1">
    <source>
        <dbReference type="Pfam" id="PF13840"/>
    </source>
</evidence>
<evidence type="ECO:0000259" key="2">
    <source>
        <dbReference type="Pfam" id="PF21631"/>
    </source>
</evidence>
<feature type="domain" description="A9CJY8-like N-terminal" evidence="2">
    <location>
        <begin position="14"/>
        <end position="56"/>
    </location>
</feature>
<dbReference type="InterPro" id="IPR051719">
    <property type="entry name" value="CASTOR_mTORC1"/>
</dbReference>
<comment type="caution">
    <text evidence="3">The sequence shown here is derived from an EMBL/GenBank/DDBJ whole genome shotgun (WGS) entry which is preliminary data.</text>
</comment>
<dbReference type="AlphaFoldDB" id="A0A8J3IPW2"/>
<dbReference type="EMBL" id="BNJK01000001">
    <property type="protein sequence ID" value="GHO93231.1"/>
    <property type="molecule type" value="Genomic_DNA"/>
</dbReference>
<dbReference type="RefSeq" id="WP_220204025.1">
    <property type="nucleotide sequence ID" value="NZ_BNJK01000001.1"/>
</dbReference>
<sequence>MSIVPLTLSLLPETLAICRFEPGTPLPQWVSTDTFFSITGTTDELSVVCSMEAVPDNVKVDGDWRGFKLHGPFPFSLVGILNSVTIPLAQANIGIFAISTYDTDYVLIKESNLSLAIMTLREAGHTVHTTS</sequence>
<evidence type="ECO:0000313" key="4">
    <source>
        <dbReference type="Proteomes" id="UP000597444"/>
    </source>
</evidence>
<dbReference type="Pfam" id="PF21631">
    <property type="entry name" value="A9CJY8-like_N"/>
    <property type="match status" value="1"/>
</dbReference>
<protein>
    <submittedName>
        <fullName evidence="3">ACT domain-containing protein</fullName>
    </submittedName>
</protein>
<dbReference type="InterPro" id="IPR027795">
    <property type="entry name" value="CASTOR_ACT_dom"/>
</dbReference>
<dbReference type="PIRSF" id="PIRSF008459">
    <property type="entry name" value="UCP008459"/>
    <property type="match status" value="1"/>
</dbReference>
<dbReference type="Pfam" id="PF13840">
    <property type="entry name" value="ACT_7"/>
    <property type="match status" value="1"/>
</dbReference>
<organism evidence="3 4">
    <name type="scientific">Reticulibacter mediterranei</name>
    <dbReference type="NCBI Taxonomy" id="2778369"/>
    <lineage>
        <taxon>Bacteria</taxon>
        <taxon>Bacillati</taxon>
        <taxon>Chloroflexota</taxon>
        <taxon>Ktedonobacteria</taxon>
        <taxon>Ktedonobacterales</taxon>
        <taxon>Reticulibacteraceae</taxon>
        <taxon>Reticulibacter</taxon>
    </lineage>
</organism>
<dbReference type="InterPro" id="IPR045865">
    <property type="entry name" value="ACT-like_dom_sf"/>
</dbReference>
<proteinExistence type="predicted"/>
<feature type="domain" description="CASTOR ACT" evidence="1">
    <location>
        <begin position="60"/>
        <end position="122"/>
    </location>
</feature>
<dbReference type="Gene3D" id="3.30.2130.10">
    <property type="entry name" value="VC0802-like"/>
    <property type="match status" value="1"/>
</dbReference>
<dbReference type="InterPro" id="IPR049447">
    <property type="entry name" value="A9CJY8-like_N"/>
</dbReference>
<dbReference type="SUPFAM" id="SSF55021">
    <property type="entry name" value="ACT-like"/>
    <property type="match status" value="2"/>
</dbReference>
<accession>A0A8J3IPW2</accession>
<name>A0A8J3IPW2_9CHLR</name>
<gene>
    <name evidence="3" type="ORF">KSF_032790</name>
</gene>